<dbReference type="Proteomes" id="UP000663860">
    <property type="component" value="Unassembled WGS sequence"/>
</dbReference>
<comment type="caution">
    <text evidence="3">The sequence shown here is derived from an EMBL/GenBank/DDBJ whole genome shotgun (WGS) entry which is preliminary data.</text>
</comment>
<evidence type="ECO:0000313" key="4">
    <source>
        <dbReference type="Proteomes" id="UP000663868"/>
    </source>
</evidence>
<dbReference type="CDD" id="cd09917">
    <property type="entry name" value="F-box_SF"/>
    <property type="match status" value="1"/>
</dbReference>
<name>A0A819KXB2_9BILA</name>
<protein>
    <recommendedName>
        <fullName evidence="1">F-box domain-containing protein</fullName>
    </recommendedName>
</protein>
<dbReference type="AlphaFoldDB" id="A0A819KXB2"/>
<accession>A0A819KXB2</accession>
<evidence type="ECO:0000259" key="1">
    <source>
        <dbReference type="PROSITE" id="PS50181"/>
    </source>
</evidence>
<proteinExistence type="predicted"/>
<dbReference type="InterPro" id="IPR001810">
    <property type="entry name" value="F-box_dom"/>
</dbReference>
<dbReference type="SUPFAM" id="SSF81383">
    <property type="entry name" value="F-box domain"/>
    <property type="match status" value="1"/>
</dbReference>
<reference evidence="3" key="1">
    <citation type="submission" date="2021-02" db="EMBL/GenBank/DDBJ databases">
        <authorList>
            <person name="Nowell W R."/>
        </authorList>
    </citation>
    <scope>NUCLEOTIDE SEQUENCE</scope>
</reference>
<dbReference type="EMBL" id="CAJOBB010002287">
    <property type="protein sequence ID" value="CAF3955857.1"/>
    <property type="molecule type" value="Genomic_DNA"/>
</dbReference>
<gene>
    <name evidence="2" type="ORF">IZO911_LOCUS35465</name>
    <name evidence="3" type="ORF">KXQ929_LOCUS25890</name>
</gene>
<dbReference type="PROSITE" id="PS50181">
    <property type="entry name" value="FBOX"/>
    <property type="match status" value="1"/>
</dbReference>
<feature type="domain" description="F-box" evidence="1">
    <location>
        <begin position="27"/>
        <end position="75"/>
    </location>
</feature>
<sequence length="582" mass="68630">MDQDTNDFIENIDSTSQSLMEYIHPGVTCLLDLPNEILLQIFRYLSLPSIFHSFSTSSQPELRPHRLIHAYYNNMKIDGIINNDYIDLANLFSDSNISVRPQSLILNNKNVNCIIQRFFAYTDNNIIKSIFTHLRYLTLIDCSSSDLRRIQRYNVDMTLMEYLHIVIRTIDEDLDFLLDDSYDATINQFLFGTQISSLHEVIIHTPDGLMLRNSLVPNESLRHIDIALLSIDDLYILLDGLVPNVEKLIIQLLDSQRLPGCYYKRSMSTCSQLTEFTLLEDDTRFLTNHIKRVFDYMSALIKLTLSIRDTPDSIFINGPKFESILIKYLPNLRQFNYTVTRRISKKKCFKDFIQWPMDVVYYKDEKIKYMHVFSLPWPLNKDDKRKLPFAENGYNTSVTSNVKQSQYMKNLTIIKSNDLFRSNTEFSCVYKIITYLSINIELPPQITKLVITDETRISSIQSIIQPSIRHLTVEHVLKDETEIGIYARQFPNVKYLKLFFPYDEFRFINCLQTVFTVTDKINGNRRRWLQLINFSTKALYNTSRVIYDENDIHHWLISKTDLKYIKNRFYADKFDGMLFIWF</sequence>
<organism evidence="3 4">
    <name type="scientific">Adineta steineri</name>
    <dbReference type="NCBI Taxonomy" id="433720"/>
    <lineage>
        <taxon>Eukaryota</taxon>
        <taxon>Metazoa</taxon>
        <taxon>Spiralia</taxon>
        <taxon>Gnathifera</taxon>
        <taxon>Rotifera</taxon>
        <taxon>Eurotatoria</taxon>
        <taxon>Bdelloidea</taxon>
        <taxon>Adinetida</taxon>
        <taxon>Adinetidae</taxon>
        <taxon>Adineta</taxon>
    </lineage>
</organism>
<dbReference type="InterPro" id="IPR036047">
    <property type="entry name" value="F-box-like_dom_sf"/>
</dbReference>
<dbReference type="EMBL" id="CAJNOE010000757">
    <property type="protein sequence ID" value="CAF1326917.1"/>
    <property type="molecule type" value="Genomic_DNA"/>
</dbReference>
<dbReference type="Proteomes" id="UP000663868">
    <property type="component" value="Unassembled WGS sequence"/>
</dbReference>
<evidence type="ECO:0000313" key="3">
    <source>
        <dbReference type="EMBL" id="CAF3955857.1"/>
    </source>
</evidence>
<evidence type="ECO:0000313" key="2">
    <source>
        <dbReference type="EMBL" id="CAF1326917.1"/>
    </source>
</evidence>